<proteinExistence type="predicted"/>
<dbReference type="EMBL" id="JN412588">
    <property type="protein sequence ID" value="AEL97824.1"/>
    <property type="molecule type" value="Genomic_DNA"/>
</dbReference>
<gene>
    <name evidence="1" type="primary">160</name>
    <name evidence="1" type="ORF">DANDELION_160</name>
</gene>
<dbReference type="RefSeq" id="YP_009012933.1">
    <property type="nucleotide sequence ID" value="NC_023696.1"/>
</dbReference>
<dbReference type="Proteomes" id="UP000000693">
    <property type="component" value="Segment"/>
</dbReference>
<evidence type="ECO:0000313" key="1">
    <source>
        <dbReference type="EMBL" id="AEL97824.1"/>
    </source>
</evidence>
<evidence type="ECO:0000313" key="2">
    <source>
        <dbReference type="Proteomes" id="UP000000693"/>
    </source>
</evidence>
<evidence type="ECO:0008006" key="3">
    <source>
        <dbReference type="Google" id="ProtNLM"/>
    </source>
</evidence>
<dbReference type="KEGG" id="vg:18560627"/>
<keyword evidence="2" id="KW-1185">Reference proteome</keyword>
<organism evidence="1 2">
    <name type="scientific">Mycobacterium phage Dandelion</name>
    <dbReference type="NCBI Taxonomy" id="1074305"/>
    <lineage>
        <taxon>Viruses</taxon>
        <taxon>Duplodnaviria</taxon>
        <taxon>Heunggongvirae</taxon>
        <taxon>Uroviricota</taxon>
        <taxon>Caudoviricetes</taxon>
        <taxon>Ceeclamvirinae</taxon>
        <taxon>Bixzunavirus</taxon>
        <taxon>Bixzunavirus dandelion</taxon>
    </lineage>
</organism>
<sequence>MKLCRKCGHTKPLSDFNKASRRPDGVQTYCRICQRGIDKAFYRDNESRRTRTKDIRAAACLKAQRYVLDYLLAHPCVDCGEPDIVVLDFDHLGDKLYNISNMVAQGFAVTTIKREIAKCEVRCANCHRRMTAKRHGGWWKVVGVEPAGTAADSKPAIDGVRFSVPLPTG</sequence>
<name>G1JWA6_9CAUD</name>
<protein>
    <recommendedName>
        <fullName evidence="3">HNH endonuclease</fullName>
    </recommendedName>
</protein>
<reference evidence="1 2" key="1">
    <citation type="journal article" date="2012" name="J. Virol.">
        <title>Complete Genome Sequences of 138 Mycobacteriophages.</title>
        <authorList>
            <consortium name="the Science Education Alliance Phage Hunters Advancing Genomics and Evolutionary Science Program"/>
            <consortium name="the KwaZulu-Natal Research Institute for Tuberculosis and HIV Mycobacterial Genetics Course Students"/>
            <consortium name="the Phage Hunters Integrating Research and Education Program"/>
            <person name="Hatfull G.F."/>
        </authorList>
    </citation>
    <scope>NUCLEOTIDE SEQUENCE [LARGE SCALE GENOMIC DNA]</scope>
    <source>
        <strain evidence="1">Dandelion</strain>
    </source>
</reference>
<dbReference type="GeneID" id="18560627"/>
<accession>G1JWA6</accession>